<keyword evidence="2" id="KW-1185">Reference proteome</keyword>
<accession>A0A9P5NMZ2</accession>
<protein>
    <submittedName>
        <fullName evidence="1">Uncharacterized protein</fullName>
    </submittedName>
</protein>
<dbReference type="AlphaFoldDB" id="A0A9P5NMZ2"/>
<comment type="caution">
    <text evidence="1">The sequence shown here is derived from an EMBL/GenBank/DDBJ whole genome shotgun (WGS) entry which is preliminary data.</text>
</comment>
<dbReference type="EMBL" id="JADNYJ010000055">
    <property type="protein sequence ID" value="KAF8898100.1"/>
    <property type="molecule type" value="Genomic_DNA"/>
</dbReference>
<dbReference type="Proteomes" id="UP000724874">
    <property type="component" value="Unassembled WGS sequence"/>
</dbReference>
<evidence type="ECO:0000313" key="1">
    <source>
        <dbReference type="EMBL" id="KAF8898100.1"/>
    </source>
</evidence>
<organism evidence="1 2">
    <name type="scientific">Gymnopilus junonius</name>
    <name type="common">Spectacular rustgill mushroom</name>
    <name type="synonym">Gymnopilus spectabilis subsp. junonius</name>
    <dbReference type="NCBI Taxonomy" id="109634"/>
    <lineage>
        <taxon>Eukaryota</taxon>
        <taxon>Fungi</taxon>
        <taxon>Dikarya</taxon>
        <taxon>Basidiomycota</taxon>
        <taxon>Agaricomycotina</taxon>
        <taxon>Agaricomycetes</taxon>
        <taxon>Agaricomycetidae</taxon>
        <taxon>Agaricales</taxon>
        <taxon>Agaricineae</taxon>
        <taxon>Hymenogastraceae</taxon>
        <taxon>Gymnopilus</taxon>
    </lineage>
</organism>
<reference evidence="1" key="1">
    <citation type="submission" date="2020-11" db="EMBL/GenBank/DDBJ databases">
        <authorList>
            <consortium name="DOE Joint Genome Institute"/>
            <person name="Ahrendt S."/>
            <person name="Riley R."/>
            <person name="Andreopoulos W."/>
            <person name="LaButti K."/>
            <person name="Pangilinan J."/>
            <person name="Ruiz-duenas F.J."/>
            <person name="Barrasa J.M."/>
            <person name="Sanchez-Garcia M."/>
            <person name="Camarero S."/>
            <person name="Miyauchi S."/>
            <person name="Serrano A."/>
            <person name="Linde D."/>
            <person name="Babiker R."/>
            <person name="Drula E."/>
            <person name="Ayuso-Fernandez I."/>
            <person name="Pacheco R."/>
            <person name="Padilla G."/>
            <person name="Ferreira P."/>
            <person name="Barriuso J."/>
            <person name="Kellner H."/>
            <person name="Castanera R."/>
            <person name="Alfaro M."/>
            <person name="Ramirez L."/>
            <person name="Pisabarro A.G."/>
            <person name="Kuo A."/>
            <person name="Tritt A."/>
            <person name="Lipzen A."/>
            <person name="He G."/>
            <person name="Yan M."/>
            <person name="Ng V."/>
            <person name="Cullen D."/>
            <person name="Martin F."/>
            <person name="Rosso M.-N."/>
            <person name="Henrissat B."/>
            <person name="Hibbett D."/>
            <person name="Martinez A.T."/>
            <person name="Grigoriev I.V."/>
        </authorList>
    </citation>
    <scope>NUCLEOTIDE SEQUENCE</scope>
    <source>
        <strain evidence="1">AH 44721</strain>
    </source>
</reference>
<sequence>MRGTLVQTSYNLTQAELYARALTLRKPTRRSTAQRRQTSTVPATRFAQVSVQDSSTGTSLGNLVFTGSGSTWEVSNSASSSNLKNTGSNAAVQTQQQLVWRDVPTDPYTNFGIGQCASGDPTDLGPGSSAKHTQLRYALFPLYISQDQPTPKVPGGSTPTTVASNLIPGGTGLAETGVWTLDFGTNVATPQWINTDGTTPTTIIAVNTATGTLYVTGDVSAASQALGVSLTPISLSFTIST</sequence>
<evidence type="ECO:0000313" key="2">
    <source>
        <dbReference type="Proteomes" id="UP000724874"/>
    </source>
</evidence>
<name>A0A9P5NMZ2_GYMJU</name>
<proteinExistence type="predicted"/>
<dbReference type="OrthoDB" id="4584900at2759"/>
<gene>
    <name evidence="1" type="ORF">CPB84DRAFT_1847842</name>
</gene>